<organism evidence="1 2">
    <name type="scientific">Smallanthus sonchifolius</name>
    <dbReference type="NCBI Taxonomy" id="185202"/>
    <lineage>
        <taxon>Eukaryota</taxon>
        <taxon>Viridiplantae</taxon>
        <taxon>Streptophyta</taxon>
        <taxon>Embryophyta</taxon>
        <taxon>Tracheophyta</taxon>
        <taxon>Spermatophyta</taxon>
        <taxon>Magnoliopsida</taxon>
        <taxon>eudicotyledons</taxon>
        <taxon>Gunneridae</taxon>
        <taxon>Pentapetalae</taxon>
        <taxon>asterids</taxon>
        <taxon>campanulids</taxon>
        <taxon>Asterales</taxon>
        <taxon>Asteraceae</taxon>
        <taxon>Asteroideae</taxon>
        <taxon>Heliantheae alliance</taxon>
        <taxon>Millerieae</taxon>
        <taxon>Smallanthus</taxon>
    </lineage>
</organism>
<keyword evidence="2" id="KW-1185">Reference proteome</keyword>
<reference evidence="2" key="1">
    <citation type="journal article" date="2022" name="Mol. Ecol. Resour.">
        <title>The genomes of chicory, endive, great burdock and yacon provide insights into Asteraceae palaeo-polyploidization history and plant inulin production.</title>
        <authorList>
            <person name="Fan W."/>
            <person name="Wang S."/>
            <person name="Wang H."/>
            <person name="Wang A."/>
            <person name="Jiang F."/>
            <person name="Liu H."/>
            <person name="Zhao H."/>
            <person name="Xu D."/>
            <person name="Zhang Y."/>
        </authorList>
    </citation>
    <scope>NUCLEOTIDE SEQUENCE [LARGE SCALE GENOMIC DNA]</scope>
    <source>
        <strain evidence="2">cv. Yunnan</strain>
    </source>
</reference>
<name>A0ACB8YCJ7_9ASTR</name>
<proteinExistence type="predicted"/>
<evidence type="ECO:0000313" key="2">
    <source>
        <dbReference type="Proteomes" id="UP001056120"/>
    </source>
</evidence>
<evidence type="ECO:0000313" key="1">
    <source>
        <dbReference type="EMBL" id="KAI3682964.1"/>
    </source>
</evidence>
<comment type="caution">
    <text evidence="1">The sequence shown here is derived from an EMBL/GenBank/DDBJ whole genome shotgun (WGS) entry which is preliminary data.</text>
</comment>
<dbReference type="Proteomes" id="UP001056120">
    <property type="component" value="Linkage Group LG28"/>
</dbReference>
<sequence>MNLAQAASGYRKVVEENRKLYNLVQDLKGSIRVYCRVRPAFGTVKKPSCVDCLDEGTMAVITTGKGGKDTRKNFTFNRVFGPSATQSLVYVDTQPLIRSGLDGYNVCIFAYGQTGSGKTFTMTGPDVFSEETMGVNYRSLNDLFEIQQQRRGMINYEVCVQMLEIYNEMVRDLLSVDGASKKYPFLCCHTVTTGSTVRGCMHLVDLAGSERADKTEATGTVSSLSCSKMLLATLAKDGGDTQDGNTEACDGGDDEDDVGSSR</sequence>
<dbReference type="EMBL" id="CM042045">
    <property type="protein sequence ID" value="KAI3682964.1"/>
    <property type="molecule type" value="Genomic_DNA"/>
</dbReference>
<gene>
    <name evidence="1" type="ORF">L1987_83377</name>
</gene>
<accession>A0ACB8YCJ7</accession>
<reference evidence="1 2" key="2">
    <citation type="journal article" date="2022" name="Mol. Ecol. Resour.">
        <title>The genomes of chicory, endive, great burdock and yacon provide insights into Asteraceae paleo-polyploidization history and plant inulin production.</title>
        <authorList>
            <person name="Fan W."/>
            <person name="Wang S."/>
            <person name="Wang H."/>
            <person name="Wang A."/>
            <person name="Jiang F."/>
            <person name="Liu H."/>
            <person name="Zhao H."/>
            <person name="Xu D."/>
            <person name="Zhang Y."/>
        </authorList>
    </citation>
    <scope>NUCLEOTIDE SEQUENCE [LARGE SCALE GENOMIC DNA]</scope>
    <source>
        <strain evidence="2">cv. Yunnan</strain>
        <tissue evidence="1">Leaves</tissue>
    </source>
</reference>
<protein>
    <submittedName>
        <fullName evidence="1">Uncharacterized protein</fullName>
    </submittedName>
</protein>